<dbReference type="GO" id="GO:0016491">
    <property type="term" value="F:oxidoreductase activity"/>
    <property type="evidence" value="ECO:0007669"/>
    <property type="project" value="UniProtKB-KW"/>
</dbReference>
<evidence type="ECO:0000313" key="3">
    <source>
        <dbReference type="Proteomes" id="UP001564408"/>
    </source>
</evidence>
<dbReference type="InterPro" id="IPR036249">
    <property type="entry name" value="Thioredoxin-like_sf"/>
</dbReference>
<gene>
    <name evidence="2" type="ORF">ABC977_14085</name>
</gene>
<dbReference type="PANTHER" id="PTHR32419">
    <property type="entry name" value="GLUTATHIONYL-HYDROQUINONE REDUCTASE"/>
    <property type="match status" value="1"/>
</dbReference>
<organism evidence="2 3">
    <name type="scientific">Thioalkalicoccus limnaeus</name>
    <dbReference type="NCBI Taxonomy" id="120681"/>
    <lineage>
        <taxon>Bacteria</taxon>
        <taxon>Pseudomonadati</taxon>
        <taxon>Pseudomonadota</taxon>
        <taxon>Gammaproteobacteria</taxon>
        <taxon>Chromatiales</taxon>
        <taxon>Chromatiaceae</taxon>
        <taxon>Thioalkalicoccus</taxon>
    </lineage>
</organism>
<dbReference type="SFLD" id="SFLDG01148">
    <property type="entry name" value="Xi_(cytGST)"/>
    <property type="match status" value="1"/>
</dbReference>
<name>A0ABV4BG75_9GAMM</name>
<dbReference type="EC" id="1.8.5.-" evidence="2"/>
<dbReference type="SUPFAM" id="SSF47616">
    <property type="entry name" value="GST C-terminal domain-like"/>
    <property type="match status" value="1"/>
</dbReference>
<dbReference type="InterPro" id="IPR036282">
    <property type="entry name" value="Glutathione-S-Trfase_C_sf"/>
</dbReference>
<keyword evidence="2" id="KW-0560">Oxidoreductase</keyword>
<proteinExistence type="predicted"/>
<dbReference type="PROSITE" id="PS50405">
    <property type="entry name" value="GST_CTER"/>
    <property type="match status" value="1"/>
</dbReference>
<dbReference type="Gene3D" id="1.20.1050.10">
    <property type="match status" value="1"/>
</dbReference>
<dbReference type="InterPro" id="IPR040079">
    <property type="entry name" value="Glutathione_S-Trfase"/>
</dbReference>
<dbReference type="InterPro" id="IPR047047">
    <property type="entry name" value="GST_Omega-like_C"/>
</dbReference>
<feature type="domain" description="GST C-terminal" evidence="1">
    <location>
        <begin position="142"/>
        <end position="277"/>
    </location>
</feature>
<dbReference type="InterPro" id="IPR004045">
    <property type="entry name" value="Glutathione_S-Trfase_N"/>
</dbReference>
<comment type="caution">
    <text evidence="2">The sequence shown here is derived from an EMBL/GenBank/DDBJ whole genome shotgun (WGS) entry which is preliminary data.</text>
</comment>
<dbReference type="Pfam" id="PF13409">
    <property type="entry name" value="GST_N_2"/>
    <property type="match status" value="1"/>
</dbReference>
<evidence type="ECO:0000259" key="1">
    <source>
        <dbReference type="PROSITE" id="PS50405"/>
    </source>
</evidence>
<dbReference type="SUPFAM" id="SSF52833">
    <property type="entry name" value="Thioredoxin-like"/>
    <property type="match status" value="1"/>
</dbReference>
<dbReference type="SFLD" id="SFLDG01206">
    <property type="entry name" value="Xi.1"/>
    <property type="match status" value="1"/>
</dbReference>
<dbReference type="CDD" id="cd03190">
    <property type="entry name" value="GST_C_Omega_like"/>
    <property type="match status" value="1"/>
</dbReference>
<reference evidence="2 3" key="1">
    <citation type="submission" date="2024-05" db="EMBL/GenBank/DDBJ databases">
        <title>Genome Sequence and Characterization of the New Strain Purple Sulfur Bacterium of Genus Thioalkalicoccus.</title>
        <authorList>
            <person name="Bryantseva I.A."/>
            <person name="Kyndt J.A."/>
            <person name="Imhoff J.F."/>
        </authorList>
    </citation>
    <scope>NUCLEOTIDE SEQUENCE [LARGE SCALE GENOMIC DNA]</scope>
    <source>
        <strain evidence="2 3">Um2</strain>
    </source>
</reference>
<dbReference type="SFLD" id="SFLDS00019">
    <property type="entry name" value="Glutathione_Transferase_(cytos"/>
    <property type="match status" value="1"/>
</dbReference>
<dbReference type="Gene3D" id="3.40.30.10">
    <property type="entry name" value="Glutaredoxin"/>
    <property type="match status" value="1"/>
</dbReference>
<dbReference type="InterPro" id="IPR010987">
    <property type="entry name" value="Glutathione-S-Trfase_C-like"/>
</dbReference>
<dbReference type="Pfam" id="PF13410">
    <property type="entry name" value="GST_C_2"/>
    <property type="match status" value="1"/>
</dbReference>
<dbReference type="Proteomes" id="UP001564408">
    <property type="component" value="Unassembled WGS sequence"/>
</dbReference>
<accession>A0ABV4BG75</accession>
<dbReference type="PANTHER" id="PTHR32419:SF6">
    <property type="entry name" value="GLUTATHIONE S-TRANSFERASE OMEGA-LIKE 1-RELATED"/>
    <property type="match status" value="1"/>
</dbReference>
<sequence length="328" mass="36738">MQGEYIRTESRFRHWVTADGAPGPTGDGGFAAAPNRYHLYVSYACPWAHRTLIVRVLKGLQDIIPISVVHPIMPPDSWTFGDYPGSTGDRVQGLATLADLYQQVAPGFDGLVTVPVLYDTERRTIVNNESSEIVRMFNRAFDAWGRADLDLYPEPLREEIDAVNAEVYEGVNNGVYRVGFATTQAAYDAAYDRLFTALDRLEARLGKQPYLVGDRPTEADWRLFPTLIRFDAVYYSHFKCNRQRLIDFPNLWGYTQRLYQVPGIADTVRIDHIKAHYYGSHPTLNPTGIIPKGPALSFDLPAGRGAGVTGVKMTQERGARTDPAPRDL</sequence>
<evidence type="ECO:0000313" key="2">
    <source>
        <dbReference type="EMBL" id="MEY6433532.1"/>
    </source>
</evidence>
<dbReference type="RefSeq" id="WP_369667918.1">
    <property type="nucleotide sequence ID" value="NZ_JBDKXB010000023.1"/>
</dbReference>
<keyword evidence="3" id="KW-1185">Reference proteome</keyword>
<dbReference type="InterPro" id="IPR016639">
    <property type="entry name" value="GST_Omega/GSH"/>
</dbReference>
<dbReference type="PIRSF" id="PIRSF015753">
    <property type="entry name" value="GST"/>
    <property type="match status" value="1"/>
</dbReference>
<dbReference type="EMBL" id="JBDKXB010000023">
    <property type="protein sequence ID" value="MEY6433532.1"/>
    <property type="molecule type" value="Genomic_DNA"/>
</dbReference>
<protein>
    <submittedName>
        <fullName evidence="2">Glutathione S-transferase family protein</fullName>
        <ecNumber evidence="2">1.8.5.-</ecNumber>
    </submittedName>
</protein>